<evidence type="ECO:0000313" key="2">
    <source>
        <dbReference type="Proteomes" id="UP001054945"/>
    </source>
</evidence>
<evidence type="ECO:0008006" key="3">
    <source>
        <dbReference type="Google" id="ProtNLM"/>
    </source>
</evidence>
<protein>
    <recommendedName>
        <fullName evidence="3">Ycf15</fullName>
    </recommendedName>
</protein>
<dbReference type="AlphaFoldDB" id="A0AAV4XNF7"/>
<accession>A0AAV4XNF7</accession>
<comment type="caution">
    <text evidence="1">The sequence shown here is derived from an EMBL/GenBank/DDBJ whole genome shotgun (WGS) entry which is preliminary data.</text>
</comment>
<gene>
    <name evidence="1" type="ORF">CEXT_563401</name>
</gene>
<dbReference type="Proteomes" id="UP001054945">
    <property type="component" value="Unassembled WGS sequence"/>
</dbReference>
<evidence type="ECO:0000313" key="1">
    <source>
        <dbReference type="EMBL" id="GIY96152.1"/>
    </source>
</evidence>
<reference evidence="1 2" key="1">
    <citation type="submission" date="2021-06" db="EMBL/GenBank/DDBJ databases">
        <title>Caerostris extrusa draft genome.</title>
        <authorList>
            <person name="Kono N."/>
            <person name="Arakawa K."/>
        </authorList>
    </citation>
    <scope>NUCLEOTIDE SEQUENCE [LARGE SCALE GENOMIC DNA]</scope>
</reference>
<name>A0AAV4XNF7_CAEEX</name>
<dbReference type="EMBL" id="BPLR01000629">
    <property type="protein sequence ID" value="GIY96152.1"/>
    <property type="molecule type" value="Genomic_DNA"/>
</dbReference>
<sequence>MFVTCHRGVFRGAHQSLYKWERISAAFFLPLQGWDFKIYSVRIWRDAISQRMESSLLDEVHKDPLDSSPVGMETSRLNEVHKDPLDISPVISIV</sequence>
<proteinExistence type="predicted"/>
<keyword evidence="2" id="KW-1185">Reference proteome</keyword>
<organism evidence="1 2">
    <name type="scientific">Caerostris extrusa</name>
    <name type="common">Bark spider</name>
    <name type="synonym">Caerostris bankana</name>
    <dbReference type="NCBI Taxonomy" id="172846"/>
    <lineage>
        <taxon>Eukaryota</taxon>
        <taxon>Metazoa</taxon>
        <taxon>Ecdysozoa</taxon>
        <taxon>Arthropoda</taxon>
        <taxon>Chelicerata</taxon>
        <taxon>Arachnida</taxon>
        <taxon>Araneae</taxon>
        <taxon>Araneomorphae</taxon>
        <taxon>Entelegynae</taxon>
        <taxon>Araneoidea</taxon>
        <taxon>Araneidae</taxon>
        <taxon>Caerostris</taxon>
    </lineage>
</organism>